<reference evidence="5" key="1">
    <citation type="journal article" date="2025" name="Foods">
        <title>Unveiling the Microbial Signatures of Arabica Coffee Cherries: Insights into Ripeness Specific Diversity, Functional Traits, and Implications for Quality and Safety.</title>
        <authorList>
            <consortium name="RefSeq"/>
            <person name="Tenea G.N."/>
            <person name="Cifuentes V."/>
            <person name="Reyes P."/>
            <person name="Cevallos-Vallejos M."/>
        </authorList>
    </citation>
    <scope>NUCLEOTIDE SEQUENCE [LARGE SCALE GENOMIC DNA]</scope>
</reference>
<dbReference type="InterPro" id="IPR032799">
    <property type="entry name" value="TAXi_C"/>
</dbReference>
<evidence type="ECO:0000313" key="5">
    <source>
        <dbReference type="Proteomes" id="UP001652660"/>
    </source>
</evidence>
<dbReference type="InterPro" id="IPR001461">
    <property type="entry name" value="Aspartic_peptidase_A1"/>
</dbReference>
<dbReference type="InterPro" id="IPR033121">
    <property type="entry name" value="PEPTIDASE_A1"/>
</dbReference>
<dbReference type="Pfam" id="PF14541">
    <property type="entry name" value="TAXi_C"/>
    <property type="match status" value="1"/>
</dbReference>
<dbReference type="RefSeq" id="XP_027080758.1">
    <property type="nucleotide sequence ID" value="XM_027224957.2"/>
</dbReference>
<dbReference type="FunFam" id="2.40.70.10:FF:000013">
    <property type="entry name" value="Aspartyl protease AED1"/>
    <property type="match status" value="1"/>
</dbReference>
<dbReference type="OrthoDB" id="851051at2759"/>
<feature type="domain" description="Peptidase A1" evidence="4">
    <location>
        <begin position="136"/>
        <end position="472"/>
    </location>
</feature>
<dbReference type="Pfam" id="PF14543">
    <property type="entry name" value="TAXi_N"/>
    <property type="match status" value="1"/>
</dbReference>
<dbReference type="Gene3D" id="2.40.70.10">
    <property type="entry name" value="Acid Proteases"/>
    <property type="match status" value="2"/>
</dbReference>
<gene>
    <name evidence="6" type="primary">LOC113703556</name>
</gene>
<feature type="active site" evidence="2">
    <location>
        <position position="353"/>
    </location>
</feature>
<dbReference type="GO" id="GO:0004190">
    <property type="term" value="F:aspartic-type endopeptidase activity"/>
    <property type="evidence" value="ECO:0007669"/>
    <property type="project" value="InterPro"/>
</dbReference>
<sequence>MALAQLPSTSNRLSFFKSTLFWLICSSVAISHGVEKPAKPHYHMVNVSSLLPKPYCTGHTKGSSVGSRKMVVTSKRGPCSQIPRTKEISAYEESLLEDENRVRSLNNKRASNVYSKAAGSGSRVQTSDPILLGGEYLTTIGLGTPKVDYQVIIDTGSDYTWVRCKPCSKSCKSENLLFDPSKSSTYLNGSCKPNTVNGAFDMNYLDKTYSRGYWGCDKLSLEPSDVFERFQFGCGLTTDGGAGNFANGAGVLGLGRGDLSLVSQTASKFAKTFSYCLPKTSSSLGHIDFGDRARSATSSSGLKFTNLIEPPQNIPRRYNRSSLYFLELLGISVAGSRLDVSPTIFTSVGTVIDSGTVITYLPPSAYTALSKNFKQSMADYPPAPSQEKLDTCYDVTGYGSIQLPEITLHFGGATDVSLNPSGIVWIAKKNPYIWCLGFAANKKSDDLTIIGNNQQRELDILYDIDAGKIGFGTKPCGH</sequence>
<dbReference type="PROSITE" id="PS51767">
    <property type="entry name" value="PEPTIDASE_A1"/>
    <property type="match status" value="1"/>
</dbReference>
<evidence type="ECO:0000313" key="6">
    <source>
        <dbReference type="RefSeq" id="XP_027080758.1"/>
    </source>
</evidence>
<dbReference type="SUPFAM" id="SSF50630">
    <property type="entry name" value="Acid proteases"/>
    <property type="match status" value="1"/>
</dbReference>
<dbReference type="InterPro" id="IPR032861">
    <property type="entry name" value="TAXi_N"/>
</dbReference>
<keyword evidence="6" id="KW-0645">Protease</keyword>
<evidence type="ECO:0000256" key="2">
    <source>
        <dbReference type="PIRSR" id="PIRSR601461-1"/>
    </source>
</evidence>
<evidence type="ECO:0000256" key="3">
    <source>
        <dbReference type="SAM" id="SignalP"/>
    </source>
</evidence>
<feature type="chain" id="PRO_5028185079" evidence="3">
    <location>
        <begin position="30"/>
        <end position="478"/>
    </location>
</feature>
<feature type="active site" evidence="2">
    <location>
        <position position="154"/>
    </location>
</feature>
<organism evidence="5 6">
    <name type="scientific">Coffea arabica</name>
    <name type="common">Arabian coffee</name>
    <dbReference type="NCBI Taxonomy" id="13443"/>
    <lineage>
        <taxon>Eukaryota</taxon>
        <taxon>Viridiplantae</taxon>
        <taxon>Streptophyta</taxon>
        <taxon>Embryophyta</taxon>
        <taxon>Tracheophyta</taxon>
        <taxon>Spermatophyta</taxon>
        <taxon>Magnoliopsida</taxon>
        <taxon>eudicotyledons</taxon>
        <taxon>Gunneridae</taxon>
        <taxon>Pentapetalae</taxon>
        <taxon>asterids</taxon>
        <taxon>lamiids</taxon>
        <taxon>Gentianales</taxon>
        <taxon>Rubiaceae</taxon>
        <taxon>Ixoroideae</taxon>
        <taxon>Gardenieae complex</taxon>
        <taxon>Bertiereae - Coffeeae clade</taxon>
        <taxon>Coffeeae</taxon>
        <taxon>Coffea</taxon>
    </lineage>
</organism>
<protein>
    <submittedName>
        <fullName evidence="6">Aspartyl protease family protein At5g10770</fullName>
    </submittedName>
</protein>
<feature type="signal peptide" evidence="3">
    <location>
        <begin position="1"/>
        <end position="29"/>
    </location>
</feature>
<dbReference type="PROSITE" id="PS00141">
    <property type="entry name" value="ASP_PROTEASE"/>
    <property type="match status" value="1"/>
</dbReference>
<name>A0A6P6TQK6_COFAR</name>
<dbReference type="InterPro" id="IPR021109">
    <property type="entry name" value="Peptidase_aspartic_dom_sf"/>
</dbReference>
<dbReference type="Proteomes" id="UP001652660">
    <property type="component" value="Chromosome 8e"/>
</dbReference>
<evidence type="ECO:0000259" key="4">
    <source>
        <dbReference type="PROSITE" id="PS51767"/>
    </source>
</evidence>
<reference evidence="6" key="2">
    <citation type="submission" date="2025-08" db="UniProtKB">
        <authorList>
            <consortium name="RefSeq"/>
        </authorList>
    </citation>
    <scope>IDENTIFICATION</scope>
    <source>
        <tissue evidence="6">Leaves</tissue>
    </source>
</reference>
<evidence type="ECO:0000256" key="1">
    <source>
        <dbReference type="ARBA" id="ARBA00007447"/>
    </source>
</evidence>
<keyword evidence="6" id="KW-0378">Hydrolase</keyword>
<dbReference type="GO" id="GO:0006508">
    <property type="term" value="P:proteolysis"/>
    <property type="evidence" value="ECO:0007669"/>
    <property type="project" value="InterPro"/>
</dbReference>
<accession>A0A6P6TQK6</accession>
<dbReference type="PANTHER" id="PTHR13683">
    <property type="entry name" value="ASPARTYL PROTEASES"/>
    <property type="match status" value="1"/>
</dbReference>
<dbReference type="GeneID" id="113703556"/>
<dbReference type="AlphaFoldDB" id="A0A6P6TQK6"/>
<keyword evidence="3" id="KW-0732">Signal</keyword>
<keyword evidence="5" id="KW-1185">Reference proteome</keyword>
<dbReference type="InterPro" id="IPR001969">
    <property type="entry name" value="Aspartic_peptidase_AS"/>
</dbReference>
<comment type="similarity">
    <text evidence="1">Belongs to the peptidase A1 family.</text>
</comment>
<dbReference type="PANTHER" id="PTHR13683:SF398">
    <property type="entry name" value="ASPARTYL PROTEASE AED1-LIKE"/>
    <property type="match status" value="1"/>
</dbReference>
<proteinExistence type="inferred from homology"/>